<dbReference type="InterPro" id="IPR002821">
    <property type="entry name" value="Hydantoinase_A"/>
</dbReference>
<dbReference type="InterPro" id="IPR049517">
    <property type="entry name" value="ACX-like_C"/>
</dbReference>
<dbReference type="GO" id="GO:0017168">
    <property type="term" value="F:5-oxoprolinase (ATP-hydrolyzing) activity"/>
    <property type="evidence" value="ECO:0007669"/>
    <property type="project" value="TreeGrafter"/>
</dbReference>
<dbReference type="PANTHER" id="PTHR11365">
    <property type="entry name" value="5-OXOPROLINASE RELATED"/>
    <property type="match status" value="1"/>
</dbReference>
<gene>
    <name evidence="4" type="ORF">MNBD_ALPHA04-369</name>
</gene>
<feature type="non-terminal residue" evidence="4">
    <location>
        <position position="1"/>
    </location>
</feature>
<feature type="compositionally biased region" description="Polar residues" evidence="1">
    <location>
        <begin position="320"/>
        <end position="333"/>
    </location>
</feature>
<evidence type="ECO:0000259" key="3">
    <source>
        <dbReference type="Pfam" id="PF19278"/>
    </source>
</evidence>
<dbReference type="EMBL" id="UOEF01000164">
    <property type="protein sequence ID" value="VAV93408.1"/>
    <property type="molecule type" value="Genomic_DNA"/>
</dbReference>
<dbReference type="Pfam" id="PF19278">
    <property type="entry name" value="Hydant_A_C"/>
    <property type="match status" value="1"/>
</dbReference>
<feature type="domain" description="Acetophenone carboxylase-like C-terminal" evidence="3">
    <location>
        <begin position="194"/>
        <end position="311"/>
    </location>
</feature>
<evidence type="ECO:0000256" key="1">
    <source>
        <dbReference type="SAM" id="MobiDB-lite"/>
    </source>
</evidence>
<feature type="domain" description="Hydantoinase A/oxoprolinase" evidence="2">
    <location>
        <begin position="2"/>
        <end position="178"/>
    </location>
</feature>
<dbReference type="GO" id="GO:0006749">
    <property type="term" value="P:glutathione metabolic process"/>
    <property type="evidence" value="ECO:0007669"/>
    <property type="project" value="TreeGrafter"/>
</dbReference>
<reference evidence="4" key="1">
    <citation type="submission" date="2018-06" db="EMBL/GenBank/DDBJ databases">
        <authorList>
            <person name="Zhirakovskaya E."/>
        </authorList>
    </citation>
    <scope>NUCLEOTIDE SEQUENCE</scope>
</reference>
<dbReference type="Pfam" id="PF01968">
    <property type="entry name" value="Hydantoinase_A"/>
    <property type="match status" value="1"/>
</dbReference>
<proteinExistence type="predicted"/>
<organism evidence="4">
    <name type="scientific">hydrothermal vent metagenome</name>
    <dbReference type="NCBI Taxonomy" id="652676"/>
    <lineage>
        <taxon>unclassified sequences</taxon>
        <taxon>metagenomes</taxon>
        <taxon>ecological metagenomes</taxon>
    </lineage>
</organism>
<dbReference type="GO" id="GO:0005829">
    <property type="term" value="C:cytosol"/>
    <property type="evidence" value="ECO:0007669"/>
    <property type="project" value="TreeGrafter"/>
</dbReference>
<feature type="region of interest" description="Disordered" evidence="1">
    <location>
        <begin position="320"/>
        <end position="344"/>
    </location>
</feature>
<name>A0A3B0RYS6_9ZZZZ</name>
<dbReference type="AlphaFoldDB" id="A0A3B0RYS6"/>
<dbReference type="InterPro" id="IPR045079">
    <property type="entry name" value="Oxoprolinase-like"/>
</dbReference>
<evidence type="ECO:0000313" key="4">
    <source>
        <dbReference type="EMBL" id="VAV93408.1"/>
    </source>
</evidence>
<protein>
    <submittedName>
        <fullName evidence="4">N-methylhydantoinase A</fullName>
        <ecNumber evidence="4">3.5.2.14</ecNumber>
    </submittedName>
</protein>
<dbReference type="GO" id="GO:0047423">
    <property type="term" value="F:N-methylhydantoinase (ATP-hydrolyzing) activity"/>
    <property type="evidence" value="ECO:0007669"/>
    <property type="project" value="UniProtKB-EC"/>
</dbReference>
<dbReference type="PANTHER" id="PTHR11365:SF23">
    <property type="entry name" value="HYPOTHETICAL 5-OXOPROLINASE (EUROFUNG)-RELATED"/>
    <property type="match status" value="1"/>
</dbReference>
<keyword evidence="4" id="KW-0378">Hydrolase</keyword>
<accession>A0A3B0RYS6</accession>
<sequence length="344" mass="36636">RMRIALPMLAITTIGAGGGSIGWIDEGGLLRMGPQSAGALPGPACYGLGGELPTCTDANVMLGYLDPETFAGGKMKLLADKAKSSIEKHIAEPMDTDVESAAAGMYRVINTNMAHGVREITLKRGYDPREFLMVVAGGAGSLHACAIANELEIPRLIIPPTASVLCATGMLLTDLQHDYVRSYVSNFSALELDKLKTLIAEMSVEGRGELTKEGISEERAEIQIALDLRYVKQYHEVTVSVPSAAVESGDFAAIGEIFHAEHNRVYGYDLAQEGTELELISVRVKAIGRTDKPTLPELKNTGSDPAPALKAAAAPMCRRTTSSGKSKCTTATRSGRAMSLTARR</sequence>
<evidence type="ECO:0000259" key="2">
    <source>
        <dbReference type="Pfam" id="PF01968"/>
    </source>
</evidence>
<dbReference type="EC" id="3.5.2.14" evidence="4"/>